<proteinExistence type="predicted"/>
<gene>
    <name evidence="1" type="ORF">E5A74_00050</name>
</gene>
<evidence type="ECO:0000313" key="2">
    <source>
        <dbReference type="Proteomes" id="UP000309848"/>
    </source>
</evidence>
<reference evidence="1 2" key="1">
    <citation type="submission" date="2019-04" db="EMBL/GenBank/DDBJ databases">
        <title>Sphingomonas psychrotolerans sp. nov., isolated from soil in the Tianshan Mountains, Xinjiang, China.</title>
        <authorList>
            <person name="Luo Y."/>
            <person name="Sheng H."/>
        </authorList>
    </citation>
    <scope>NUCLEOTIDE SEQUENCE [LARGE SCALE GENOMIC DNA]</scope>
    <source>
        <strain evidence="1 2">KIS18-15</strain>
    </source>
</reference>
<dbReference type="RefSeq" id="WP_135981594.1">
    <property type="nucleotide sequence ID" value="NZ_JAASQM010000001.1"/>
</dbReference>
<protein>
    <submittedName>
        <fullName evidence="1">Uncharacterized protein</fullName>
    </submittedName>
</protein>
<name>A0A4S1WQI3_9SPHN</name>
<dbReference type="OrthoDB" id="9802627at2"/>
<keyword evidence="2" id="KW-1185">Reference proteome</keyword>
<organism evidence="1 2">
    <name type="scientific">Sphingomonas naasensis</name>
    <dbReference type="NCBI Taxonomy" id="1344951"/>
    <lineage>
        <taxon>Bacteria</taxon>
        <taxon>Pseudomonadati</taxon>
        <taxon>Pseudomonadota</taxon>
        <taxon>Alphaproteobacteria</taxon>
        <taxon>Sphingomonadales</taxon>
        <taxon>Sphingomonadaceae</taxon>
        <taxon>Sphingomonas</taxon>
    </lineage>
</organism>
<dbReference type="Proteomes" id="UP000309848">
    <property type="component" value="Unassembled WGS sequence"/>
</dbReference>
<dbReference type="EMBL" id="SRXU01000001">
    <property type="protein sequence ID" value="TGX45611.1"/>
    <property type="molecule type" value="Genomic_DNA"/>
</dbReference>
<evidence type="ECO:0000313" key="1">
    <source>
        <dbReference type="EMBL" id="TGX45611.1"/>
    </source>
</evidence>
<sequence length="197" mass="21819">MSAMVLIALLLALPQDFNPTEDRERTAGDSWLARASEWNRDPEPSLASVNGEAMRFSATPALRGGEAIIVTIVPDRQGDAMATIGVRKRTCYDDRATGCRLVASRSAPFAFCIEGDCSYHRIAQRVRALLFDPARMRQPGGEPVICMDGPGYLTEFREVGQTYNLSGFCGERHPNNVIYQIVRQGAGKHWPQTPYLE</sequence>
<comment type="caution">
    <text evidence="1">The sequence shown here is derived from an EMBL/GenBank/DDBJ whole genome shotgun (WGS) entry which is preliminary data.</text>
</comment>
<accession>A0A4S1WQI3</accession>
<dbReference type="AlphaFoldDB" id="A0A4S1WQI3"/>